<feature type="domain" description="DEAD-box RNA helicase Q" evidence="11">
    <location>
        <begin position="101"/>
        <end position="129"/>
    </location>
</feature>
<dbReference type="PANTHER" id="PTHR47958">
    <property type="entry name" value="ATP-DEPENDENT RNA HELICASE DBP3"/>
    <property type="match status" value="1"/>
</dbReference>
<evidence type="ECO:0000256" key="8">
    <source>
        <dbReference type="SAM" id="MobiDB-lite"/>
    </source>
</evidence>
<sequence length="711" mass="79994">MWGNSYNNNSSSNGYSNNKSNGYSSSNNNGNSYGTGGKWNDNGVGQNLAAIDWTKENLTTFQKVFYKESQKIRTEEEIEEFYRQNHISAKSPHGKVPDPFLSWTDTHFPQYIMNEVTHAKFEKPSPIQSLAFPVVLSGHDLIGIAETGSGKTLSFLLPSIVHINAQPTVKKGDGPIVLVLAPTRELAMQIERESERFGKSSKLKCACIYGGADKYSQRALLQQGVDVVIATPGRLIDFLESETTTLRRVTYLVLDEADRMLDMGFEIQIRKILGQIRPDRQTLMFSATWPKNVQNLAQDYCKNTPVYVQIGKHELAINERIKQIVYVTDQSKKINQLIKQLDCLTQKDKVLIFAQTKKGCESMSRILNKEGFKCLAIHGDKAQKDRDYVMNKFKSGECRILIATDVASRGLDVKDVSHVFNYDFPKVMEDYVHRIGRTGRAGAYGCAVSFLTFEDDKKISREYVQMLHDAKQEIPIDLLDLANPRYRTQYKTVSSSYYDIKKFNSADTSKPSENQNVSNTANSSDKYTSSSSYNQYKSKKDEDDKRSRSRSPYKSENNNRWDKYNRTKSPEYRSSNGSSHYNNVNKYSSNSNNNSSSYSKNQSSTSSSSSYGQNNQSSNLMSKPSSKFSAPTNGSYTNGFSSVQQNSQVQNPFMPINPLPQPFMYQIPGFNGFPNQGFNNFYTGMVPPPPLPTGAPSQQQNGFAQNTTTSS</sequence>
<feature type="compositionally biased region" description="Polar residues" evidence="8">
    <location>
        <begin position="620"/>
        <end position="640"/>
    </location>
</feature>
<evidence type="ECO:0000259" key="10">
    <source>
        <dbReference type="PROSITE" id="PS51194"/>
    </source>
</evidence>
<dbReference type="InterPro" id="IPR027417">
    <property type="entry name" value="P-loop_NTPase"/>
</dbReference>
<keyword evidence="3 7" id="KW-0378">Hydrolase</keyword>
<feature type="compositionally biased region" description="Low complexity" evidence="8">
    <location>
        <begin position="578"/>
        <end position="619"/>
    </location>
</feature>
<dbReference type="InterPro" id="IPR014014">
    <property type="entry name" value="RNA_helicase_DEAD_Q_motif"/>
</dbReference>
<dbReference type="Pfam" id="PF00270">
    <property type="entry name" value="DEAD"/>
    <property type="match status" value="1"/>
</dbReference>
<evidence type="ECO:0000256" key="1">
    <source>
        <dbReference type="ARBA" id="ARBA00012552"/>
    </source>
</evidence>
<evidence type="ECO:0000256" key="6">
    <source>
        <dbReference type="PROSITE-ProRule" id="PRU00552"/>
    </source>
</evidence>
<evidence type="ECO:0000259" key="9">
    <source>
        <dbReference type="PROSITE" id="PS51192"/>
    </source>
</evidence>
<dbReference type="GO" id="GO:0003724">
    <property type="term" value="F:RNA helicase activity"/>
    <property type="evidence" value="ECO:0007669"/>
    <property type="project" value="UniProtKB-EC"/>
</dbReference>
<evidence type="ECO:0000313" key="12">
    <source>
        <dbReference type="EMBL" id="APW83390.1"/>
    </source>
</evidence>
<feature type="compositionally biased region" description="Basic and acidic residues" evidence="8">
    <location>
        <begin position="557"/>
        <end position="571"/>
    </location>
</feature>
<dbReference type="PROSITE" id="PS51195">
    <property type="entry name" value="Q_MOTIF"/>
    <property type="match status" value="1"/>
</dbReference>
<name>A0A1P8LFV5_TETTH</name>
<dbReference type="EC" id="3.6.4.13" evidence="1"/>
<reference evidence="12" key="1">
    <citation type="journal article" date="2016" name="Genes Dev.">
        <title>The piggyBac transposon-derived genes TPB1 and TPB6 mediate essential transposon-like excision during the developmental rearrangement of key genes in Tetrahymena thermophila.</title>
        <authorList>
            <person name="Cheng C.Y."/>
            <person name="Young J.M."/>
            <person name="Lin C.G."/>
            <person name="Chao J.L."/>
            <person name="Malik H.S."/>
            <person name="Yao M.C."/>
        </authorList>
    </citation>
    <scope>NUCLEOTIDE SEQUENCE</scope>
    <source>
        <strain evidence="12">CU427/CU428</strain>
    </source>
</reference>
<dbReference type="InterPro" id="IPR014001">
    <property type="entry name" value="Helicase_ATP-bd"/>
</dbReference>
<accession>A0A1P8LFV5</accession>
<dbReference type="PROSITE" id="PS51194">
    <property type="entry name" value="HELICASE_CTER"/>
    <property type="match status" value="1"/>
</dbReference>
<dbReference type="FunFam" id="3.40.50.300:FF:000079">
    <property type="entry name" value="probable ATP-dependent RNA helicase DDX17"/>
    <property type="match status" value="1"/>
</dbReference>
<dbReference type="PROSITE" id="PS51192">
    <property type="entry name" value="HELICASE_ATP_BIND_1"/>
    <property type="match status" value="1"/>
</dbReference>
<keyword evidence="2 7" id="KW-0547">Nucleotide-binding</keyword>
<feature type="region of interest" description="Disordered" evidence="8">
    <location>
        <begin position="681"/>
        <end position="711"/>
    </location>
</feature>
<evidence type="ECO:0000256" key="4">
    <source>
        <dbReference type="ARBA" id="ARBA00022806"/>
    </source>
</evidence>
<dbReference type="GO" id="GO:0005524">
    <property type="term" value="F:ATP binding"/>
    <property type="evidence" value="ECO:0007669"/>
    <property type="project" value="UniProtKB-KW"/>
</dbReference>
<comment type="similarity">
    <text evidence="7">Belongs to the DEAD box helicase family.</text>
</comment>
<feature type="region of interest" description="Disordered" evidence="8">
    <location>
        <begin position="1"/>
        <end position="29"/>
    </location>
</feature>
<feature type="domain" description="Helicase ATP-binding" evidence="9">
    <location>
        <begin position="132"/>
        <end position="307"/>
    </location>
</feature>
<feature type="domain" description="Helicase C-terminal" evidence="10">
    <location>
        <begin position="333"/>
        <end position="482"/>
    </location>
</feature>
<protein>
    <recommendedName>
        <fullName evidence="1">RNA helicase</fullName>
        <ecNumber evidence="1">3.6.4.13</ecNumber>
    </recommendedName>
</protein>
<dbReference type="EMBL" id="KY064162">
    <property type="protein sequence ID" value="APW83390.1"/>
    <property type="molecule type" value="Genomic_DNA"/>
</dbReference>
<feature type="compositionally biased region" description="Low complexity" evidence="8">
    <location>
        <begin position="523"/>
        <end position="536"/>
    </location>
</feature>
<dbReference type="AlphaFoldDB" id="A0A1P8LFV5"/>
<dbReference type="CDD" id="cd17966">
    <property type="entry name" value="DEADc_DDX5_DDX17"/>
    <property type="match status" value="1"/>
</dbReference>
<organism evidence="12">
    <name type="scientific">Tetrahymena thermophila</name>
    <dbReference type="NCBI Taxonomy" id="5911"/>
    <lineage>
        <taxon>Eukaryota</taxon>
        <taxon>Sar</taxon>
        <taxon>Alveolata</taxon>
        <taxon>Ciliophora</taxon>
        <taxon>Intramacronucleata</taxon>
        <taxon>Oligohymenophorea</taxon>
        <taxon>Hymenostomatida</taxon>
        <taxon>Tetrahymenina</taxon>
        <taxon>Tetrahymenidae</taxon>
        <taxon>Tetrahymena</taxon>
    </lineage>
</organism>
<evidence type="ECO:0000256" key="5">
    <source>
        <dbReference type="ARBA" id="ARBA00022840"/>
    </source>
</evidence>
<keyword evidence="4 7" id="KW-0347">Helicase</keyword>
<dbReference type="FunFam" id="3.40.50.300:FF:000008">
    <property type="entry name" value="ATP-dependent RNA helicase RhlB"/>
    <property type="match status" value="1"/>
</dbReference>
<dbReference type="CDD" id="cd18787">
    <property type="entry name" value="SF2_C_DEAD"/>
    <property type="match status" value="1"/>
</dbReference>
<dbReference type="SUPFAM" id="SSF52540">
    <property type="entry name" value="P-loop containing nucleoside triphosphate hydrolases"/>
    <property type="match status" value="1"/>
</dbReference>
<dbReference type="InterPro" id="IPR011545">
    <property type="entry name" value="DEAD/DEAH_box_helicase_dom"/>
</dbReference>
<evidence type="ECO:0000256" key="2">
    <source>
        <dbReference type="ARBA" id="ARBA00022741"/>
    </source>
</evidence>
<dbReference type="Pfam" id="PF00271">
    <property type="entry name" value="Helicase_C"/>
    <property type="match status" value="1"/>
</dbReference>
<dbReference type="Gene3D" id="3.40.50.300">
    <property type="entry name" value="P-loop containing nucleotide triphosphate hydrolases"/>
    <property type="match status" value="2"/>
</dbReference>
<dbReference type="InterPro" id="IPR000629">
    <property type="entry name" value="RNA-helicase_DEAD-box_CS"/>
</dbReference>
<feature type="compositionally biased region" description="Polar residues" evidence="8">
    <location>
        <begin position="505"/>
        <end position="522"/>
    </location>
</feature>
<feature type="short sequence motif" description="Q motif" evidence="6">
    <location>
        <begin position="101"/>
        <end position="129"/>
    </location>
</feature>
<dbReference type="GO" id="GO:0003676">
    <property type="term" value="F:nucleic acid binding"/>
    <property type="evidence" value="ECO:0007669"/>
    <property type="project" value="InterPro"/>
</dbReference>
<evidence type="ECO:0000256" key="7">
    <source>
        <dbReference type="RuleBase" id="RU000492"/>
    </source>
</evidence>
<proteinExistence type="inferred from homology"/>
<evidence type="ECO:0000259" key="11">
    <source>
        <dbReference type="PROSITE" id="PS51195"/>
    </source>
</evidence>
<dbReference type="SMART" id="SM00490">
    <property type="entry name" value="HELICc"/>
    <property type="match status" value="1"/>
</dbReference>
<dbReference type="InterPro" id="IPR001650">
    <property type="entry name" value="Helicase_C-like"/>
</dbReference>
<evidence type="ECO:0000256" key="3">
    <source>
        <dbReference type="ARBA" id="ARBA00022801"/>
    </source>
</evidence>
<feature type="region of interest" description="Disordered" evidence="8">
    <location>
        <begin position="504"/>
        <end position="642"/>
    </location>
</feature>
<dbReference type="SMART" id="SM00487">
    <property type="entry name" value="DEXDc"/>
    <property type="match status" value="1"/>
</dbReference>
<keyword evidence="5 7" id="KW-0067">ATP-binding</keyword>
<dbReference type="PROSITE" id="PS00039">
    <property type="entry name" value="DEAD_ATP_HELICASE"/>
    <property type="match status" value="1"/>
</dbReference>
<dbReference type="GO" id="GO:0016787">
    <property type="term" value="F:hydrolase activity"/>
    <property type="evidence" value="ECO:0007669"/>
    <property type="project" value="UniProtKB-KW"/>
</dbReference>
<feature type="compositionally biased region" description="Polar residues" evidence="8">
    <location>
        <begin position="695"/>
        <end position="711"/>
    </location>
</feature>